<sequence length="342" mass="39566">MPIKNGEPFLEEAFDALSKQDQFEGNLEISVYDDGSTDATPEIIKKWSDKFKEMGIRFVSERGKESNGAGYSKNMCVKNCTGKYLLFNDCDDISKPSRLSTQFNFLNSQDEPDKLLVGSGFERSPVDSTARYTRWSNNLDKEQLTRQIFTSHGPTIIAPTWFMTKRLFEDIGGFEGSIKVGFPEDLHFFYKVIRKGISICKIPETLVVYRYHENCTTFKVLENTIWQMRVDELCATVLNNLSQFSIWSVGKQGKRFFRSLPDTEKAKVKAFCDVDIKKLKRPFFEMYDDKIRKVTYRIPIVSVCDIKPPVIVCVKLDMTDQVLEKSIDDKKWTEGFHFIHFN</sequence>
<name>A0AC35TUC2_9BILA</name>
<reference evidence="2" key="1">
    <citation type="submission" date="2016-11" db="UniProtKB">
        <authorList>
            <consortium name="WormBaseParasite"/>
        </authorList>
    </citation>
    <scope>IDENTIFICATION</scope>
    <source>
        <strain evidence="2">KR3021</strain>
    </source>
</reference>
<proteinExistence type="predicted"/>
<dbReference type="WBParaSite" id="RSKR_0000420100.1">
    <property type="protein sequence ID" value="RSKR_0000420100.1"/>
    <property type="gene ID" value="RSKR_0000420100"/>
</dbReference>
<protein>
    <submittedName>
        <fullName evidence="2">Glyco_trans_2-like domain-containing protein</fullName>
    </submittedName>
</protein>
<evidence type="ECO:0000313" key="2">
    <source>
        <dbReference type="WBParaSite" id="RSKR_0000420100.1"/>
    </source>
</evidence>
<dbReference type="Proteomes" id="UP000095286">
    <property type="component" value="Unplaced"/>
</dbReference>
<organism evidence="1 2">
    <name type="scientific">Rhabditophanes sp. KR3021</name>
    <dbReference type="NCBI Taxonomy" id="114890"/>
    <lineage>
        <taxon>Eukaryota</taxon>
        <taxon>Metazoa</taxon>
        <taxon>Ecdysozoa</taxon>
        <taxon>Nematoda</taxon>
        <taxon>Chromadorea</taxon>
        <taxon>Rhabditida</taxon>
        <taxon>Tylenchina</taxon>
        <taxon>Panagrolaimomorpha</taxon>
        <taxon>Strongyloidoidea</taxon>
        <taxon>Alloionematidae</taxon>
        <taxon>Rhabditophanes</taxon>
    </lineage>
</organism>
<evidence type="ECO:0000313" key="1">
    <source>
        <dbReference type="Proteomes" id="UP000095286"/>
    </source>
</evidence>
<accession>A0AC35TUC2</accession>